<accession>A0A5B7JLZ9</accession>
<evidence type="ECO:0000256" key="1">
    <source>
        <dbReference type="SAM" id="MobiDB-lite"/>
    </source>
</evidence>
<organism evidence="2 3">
    <name type="scientific">Portunus trituberculatus</name>
    <name type="common">Swimming crab</name>
    <name type="synonym">Neptunus trituberculatus</name>
    <dbReference type="NCBI Taxonomy" id="210409"/>
    <lineage>
        <taxon>Eukaryota</taxon>
        <taxon>Metazoa</taxon>
        <taxon>Ecdysozoa</taxon>
        <taxon>Arthropoda</taxon>
        <taxon>Crustacea</taxon>
        <taxon>Multicrustacea</taxon>
        <taxon>Malacostraca</taxon>
        <taxon>Eumalacostraca</taxon>
        <taxon>Eucarida</taxon>
        <taxon>Decapoda</taxon>
        <taxon>Pleocyemata</taxon>
        <taxon>Brachyura</taxon>
        <taxon>Eubrachyura</taxon>
        <taxon>Portunoidea</taxon>
        <taxon>Portunidae</taxon>
        <taxon>Portuninae</taxon>
        <taxon>Portunus</taxon>
    </lineage>
</organism>
<dbReference type="AlphaFoldDB" id="A0A5B7JLZ9"/>
<keyword evidence="3" id="KW-1185">Reference proteome</keyword>
<evidence type="ECO:0000313" key="2">
    <source>
        <dbReference type="EMBL" id="MPC95625.1"/>
    </source>
</evidence>
<dbReference type="EMBL" id="VSRR010102910">
    <property type="protein sequence ID" value="MPC95625.1"/>
    <property type="molecule type" value="Genomic_DNA"/>
</dbReference>
<evidence type="ECO:0000313" key="3">
    <source>
        <dbReference type="Proteomes" id="UP000324222"/>
    </source>
</evidence>
<dbReference type="Proteomes" id="UP000324222">
    <property type="component" value="Unassembled WGS sequence"/>
</dbReference>
<feature type="region of interest" description="Disordered" evidence="1">
    <location>
        <begin position="1"/>
        <end position="72"/>
    </location>
</feature>
<sequence length="72" mass="7956">MPRDGMVSDSALGKVMDASGLPGTGERQARVRQGGREEVGREEVGREWAWRSRAGRSDWDPNAEDANKHYGI</sequence>
<feature type="compositionally biased region" description="Basic and acidic residues" evidence="1">
    <location>
        <begin position="34"/>
        <end position="72"/>
    </location>
</feature>
<name>A0A5B7JLZ9_PORTR</name>
<reference evidence="2 3" key="1">
    <citation type="submission" date="2019-05" db="EMBL/GenBank/DDBJ databases">
        <title>Another draft genome of Portunus trituberculatus and its Hox gene families provides insights of decapod evolution.</title>
        <authorList>
            <person name="Jeong J.-H."/>
            <person name="Song I."/>
            <person name="Kim S."/>
            <person name="Choi T."/>
            <person name="Kim D."/>
            <person name="Ryu S."/>
            <person name="Kim W."/>
        </authorList>
    </citation>
    <scope>NUCLEOTIDE SEQUENCE [LARGE SCALE GENOMIC DNA]</scope>
    <source>
        <tissue evidence="2">Muscle</tissue>
    </source>
</reference>
<comment type="caution">
    <text evidence="2">The sequence shown here is derived from an EMBL/GenBank/DDBJ whole genome shotgun (WGS) entry which is preliminary data.</text>
</comment>
<protein>
    <submittedName>
        <fullName evidence="2">Uncharacterized protein</fullName>
    </submittedName>
</protein>
<gene>
    <name evidence="2" type="ORF">E2C01_090844</name>
</gene>
<proteinExistence type="predicted"/>